<sequence>MRSKQGFLAPMSPTSVSQMASFVAVADDQLKGILKPDDGYDDQNQACLCRGNVKENNIVTFANLFDYENNQAICLEAATKESSFRVSFADVGDIGHILGLKKRISVPQGCNIMMMMPLSARQAKNDPSALLLHVK</sequence>
<organism evidence="1 2">
    <name type="scientific">Skeletonema marinoi</name>
    <dbReference type="NCBI Taxonomy" id="267567"/>
    <lineage>
        <taxon>Eukaryota</taxon>
        <taxon>Sar</taxon>
        <taxon>Stramenopiles</taxon>
        <taxon>Ochrophyta</taxon>
        <taxon>Bacillariophyta</taxon>
        <taxon>Coscinodiscophyceae</taxon>
        <taxon>Thalassiosirophycidae</taxon>
        <taxon>Thalassiosirales</taxon>
        <taxon>Skeletonemataceae</taxon>
        <taxon>Skeletonema</taxon>
        <taxon>Skeletonema marinoi-dohrnii complex</taxon>
    </lineage>
</organism>
<evidence type="ECO:0000313" key="2">
    <source>
        <dbReference type="Proteomes" id="UP001224775"/>
    </source>
</evidence>
<dbReference type="Proteomes" id="UP001224775">
    <property type="component" value="Unassembled WGS sequence"/>
</dbReference>
<gene>
    <name evidence="1" type="ORF">QTG54_011255</name>
</gene>
<evidence type="ECO:0000313" key="1">
    <source>
        <dbReference type="EMBL" id="KAK1737961.1"/>
    </source>
</evidence>
<proteinExistence type="predicted"/>
<dbReference type="AlphaFoldDB" id="A0AAD8Y1P5"/>
<dbReference type="EMBL" id="JATAAI010000022">
    <property type="protein sequence ID" value="KAK1737961.1"/>
    <property type="molecule type" value="Genomic_DNA"/>
</dbReference>
<protein>
    <submittedName>
        <fullName evidence="1">Uncharacterized protein</fullName>
    </submittedName>
</protein>
<comment type="caution">
    <text evidence="1">The sequence shown here is derived from an EMBL/GenBank/DDBJ whole genome shotgun (WGS) entry which is preliminary data.</text>
</comment>
<accession>A0AAD8Y1P5</accession>
<reference evidence="1" key="1">
    <citation type="submission" date="2023-06" db="EMBL/GenBank/DDBJ databases">
        <title>Survivors Of The Sea: Transcriptome response of Skeletonema marinoi to long-term dormancy.</title>
        <authorList>
            <person name="Pinder M.I.M."/>
            <person name="Kourtchenko O."/>
            <person name="Robertson E.K."/>
            <person name="Larsson T."/>
            <person name="Maumus F."/>
            <person name="Osuna-Cruz C.M."/>
            <person name="Vancaester E."/>
            <person name="Stenow R."/>
            <person name="Vandepoele K."/>
            <person name="Ploug H."/>
            <person name="Bruchert V."/>
            <person name="Godhe A."/>
            <person name="Topel M."/>
        </authorList>
    </citation>
    <scope>NUCLEOTIDE SEQUENCE</scope>
    <source>
        <strain evidence="1">R05AC</strain>
    </source>
</reference>
<keyword evidence="2" id="KW-1185">Reference proteome</keyword>
<name>A0AAD8Y1P5_9STRA</name>